<dbReference type="Proteomes" id="UP001144978">
    <property type="component" value="Unassembled WGS sequence"/>
</dbReference>
<evidence type="ECO:0000313" key="1">
    <source>
        <dbReference type="EMBL" id="KAJ3017522.1"/>
    </source>
</evidence>
<protein>
    <submittedName>
        <fullName evidence="1">Uncharacterized protein</fullName>
    </submittedName>
</protein>
<dbReference type="EMBL" id="JANSHE010000074">
    <property type="protein sequence ID" value="KAJ3017522.1"/>
    <property type="molecule type" value="Genomic_DNA"/>
</dbReference>
<sequence>MSASVLFGFFALAAGRRISIPKPGSSSSTFFCVYATTIQCADGSAFPAELRVYSPPGNIPLSDNTIVFLLAKMYAPTSGDFLLDAISLYPVPGDPSDDAYQDNVPDMPYPLLSLLGCVTAQAVVVSGSRHFPVRVQEYVRDETRESLINCIIPGNSPRWERVPPPNPFSLIYALGRCSETSSDGKLGVALEHLAMNLQAPPIPPATPESGSKRKRFNAYAPPPRASGSSPTDDPSASSPTLGNRTPSPLPSAERTRPEPKTSRAQGKQRASS</sequence>
<name>A0ACC1QBA2_9APHY</name>
<reference evidence="1" key="1">
    <citation type="submission" date="2022-08" db="EMBL/GenBank/DDBJ databases">
        <title>Genome Sequence of Pycnoporus sanguineus.</title>
        <authorList>
            <person name="Buettner E."/>
        </authorList>
    </citation>
    <scope>NUCLEOTIDE SEQUENCE</scope>
    <source>
        <strain evidence="1">CG-C14</strain>
    </source>
</reference>
<keyword evidence="2" id="KW-1185">Reference proteome</keyword>
<organism evidence="1 2">
    <name type="scientific">Trametes sanguinea</name>
    <dbReference type="NCBI Taxonomy" id="158606"/>
    <lineage>
        <taxon>Eukaryota</taxon>
        <taxon>Fungi</taxon>
        <taxon>Dikarya</taxon>
        <taxon>Basidiomycota</taxon>
        <taxon>Agaricomycotina</taxon>
        <taxon>Agaricomycetes</taxon>
        <taxon>Polyporales</taxon>
        <taxon>Polyporaceae</taxon>
        <taxon>Trametes</taxon>
    </lineage>
</organism>
<proteinExistence type="predicted"/>
<gene>
    <name evidence="1" type="ORF">NUW54_g563</name>
</gene>
<accession>A0ACC1QBA2</accession>
<evidence type="ECO:0000313" key="2">
    <source>
        <dbReference type="Proteomes" id="UP001144978"/>
    </source>
</evidence>
<comment type="caution">
    <text evidence="1">The sequence shown here is derived from an EMBL/GenBank/DDBJ whole genome shotgun (WGS) entry which is preliminary data.</text>
</comment>